<organism evidence="1 2">
    <name type="scientific">Agrobacterium pusense</name>
    <dbReference type="NCBI Taxonomy" id="648995"/>
    <lineage>
        <taxon>Bacteria</taxon>
        <taxon>Pseudomonadati</taxon>
        <taxon>Pseudomonadota</taxon>
        <taxon>Alphaproteobacteria</taxon>
        <taxon>Hyphomicrobiales</taxon>
        <taxon>Rhizobiaceae</taxon>
        <taxon>Rhizobium/Agrobacterium group</taxon>
        <taxon>Agrobacterium</taxon>
    </lineage>
</organism>
<evidence type="ECO:0000313" key="1">
    <source>
        <dbReference type="EMBL" id="CDI12279.1"/>
    </source>
</evidence>
<protein>
    <submittedName>
        <fullName evidence="1">Uncharacterized protein</fullName>
    </submittedName>
</protein>
<dbReference type="EMBL" id="HG518324">
    <property type="protein sequence ID" value="CDI12279.1"/>
    <property type="molecule type" value="Genomic_DNA"/>
</dbReference>
<evidence type="ECO:0000313" key="2">
    <source>
        <dbReference type="Proteomes" id="UP000016944"/>
    </source>
</evidence>
<dbReference type="KEGG" id="rir:BN877_p0562"/>
<accession>U4Q4S6</accession>
<reference evidence="1 2" key="1">
    <citation type="journal article" date="2013" name="Genome Announc.">
        <title>Complete Genome Sequence of the Sesbania Symbiont and Rice Growth-Promoting Endophyte Rhizobium sp. Strain IRBG74.</title>
        <authorList>
            <person name="Crook M.B."/>
            <person name="Mitra S."/>
            <person name="Ane J.M."/>
            <person name="Sadowsky M.J."/>
            <person name="Gyaneshwar P."/>
        </authorList>
    </citation>
    <scope>NUCLEOTIDE SEQUENCE [LARGE SCALE GENOMIC DNA]</scope>
    <source>
        <strain evidence="1 2">IRBG74</strain>
        <plasmid evidence="2">IRBL74_p</plasmid>
    </source>
</reference>
<name>U4Q4S6_9HYPH</name>
<dbReference type="HOGENOM" id="CLU_2993647_0_0_5"/>
<proteinExistence type="predicted"/>
<sequence length="57" mass="6487">MIGARKIPDDLAYRFFNKPALHPLVSGKPRGPARKEASKWTFLEIGWFEHAAVLHTI</sequence>
<gene>
    <name evidence="1" type="ORF">BN877_p0562</name>
</gene>
<geneLocation type="plasmid" evidence="1 2">
    <name>IRBL74_p</name>
</geneLocation>
<dbReference type="Proteomes" id="UP000016944">
    <property type="component" value="Plasmid IRBL74_p"/>
</dbReference>
<keyword evidence="1" id="KW-0614">Plasmid</keyword>
<dbReference type="AlphaFoldDB" id="U4Q4S6"/>